<reference evidence="1" key="1">
    <citation type="journal article" date="2023" name="Insect Mol. Biol.">
        <title>Genome sequencing provides insights into the evolution of gene families encoding plant cell wall-degrading enzymes in longhorned beetles.</title>
        <authorList>
            <person name="Shin N.R."/>
            <person name="Okamura Y."/>
            <person name="Kirsch R."/>
            <person name="Pauchet Y."/>
        </authorList>
    </citation>
    <scope>NUCLEOTIDE SEQUENCE</scope>
    <source>
        <strain evidence="1">AMC_N1</strain>
    </source>
</reference>
<dbReference type="Proteomes" id="UP001162162">
    <property type="component" value="Unassembled WGS sequence"/>
</dbReference>
<gene>
    <name evidence="1" type="ORF">NQ318_022252</name>
</gene>
<name>A0AAV8XFY5_9CUCU</name>
<proteinExistence type="predicted"/>
<protein>
    <recommendedName>
        <fullName evidence="3">Ribosomal protein S3</fullName>
    </recommendedName>
</protein>
<dbReference type="EMBL" id="JAPWTK010000608">
    <property type="protein sequence ID" value="KAJ8937868.1"/>
    <property type="molecule type" value="Genomic_DNA"/>
</dbReference>
<evidence type="ECO:0000313" key="2">
    <source>
        <dbReference type="Proteomes" id="UP001162162"/>
    </source>
</evidence>
<keyword evidence="2" id="KW-1185">Reference proteome</keyword>
<comment type="caution">
    <text evidence="1">The sequence shown here is derived from an EMBL/GenBank/DDBJ whole genome shotgun (WGS) entry which is preliminary data.</text>
</comment>
<evidence type="ECO:0008006" key="3">
    <source>
        <dbReference type="Google" id="ProtNLM"/>
    </source>
</evidence>
<organism evidence="1 2">
    <name type="scientific">Aromia moschata</name>
    <dbReference type="NCBI Taxonomy" id="1265417"/>
    <lineage>
        <taxon>Eukaryota</taxon>
        <taxon>Metazoa</taxon>
        <taxon>Ecdysozoa</taxon>
        <taxon>Arthropoda</taxon>
        <taxon>Hexapoda</taxon>
        <taxon>Insecta</taxon>
        <taxon>Pterygota</taxon>
        <taxon>Neoptera</taxon>
        <taxon>Endopterygota</taxon>
        <taxon>Coleoptera</taxon>
        <taxon>Polyphaga</taxon>
        <taxon>Cucujiformia</taxon>
        <taxon>Chrysomeloidea</taxon>
        <taxon>Cerambycidae</taxon>
        <taxon>Cerambycinae</taxon>
        <taxon>Callichromatini</taxon>
        <taxon>Aromia</taxon>
    </lineage>
</organism>
<evidence type="ECO:0000313" key="1">
    <source>
        <dbReference type="EMBL" id="KAJ8937868.1"/>
    </source>
</evidence>
<dbReference type="AlphaFoldDB" id="A0AAV8XFY5"/>
<sequence>MSSRKCTLTNRVGTIQEPKAEIIRVIADVQQDIRKRVIGNFIEHVNTCRLSGVAHFMGHPILSAYHRERIILGEQTRRILKLDSVGSQLIWMLRIYSRSAARTKIIQKTTSHTKSYSLNEKFKIPPFTMLSPFFFGNGGDGQQKFAMWATRRSEIDGVVAVRNEDSR</sequence>
<accession>A0AAV8XFY5</accession>